<accession>A0A7X5SYH8</accession>
<gene>
    <name evidence="3" type="ORF">CLSPO_c34870</name>
    <name evidence="4" type="ORF">FDF70_11735</name>
</gene>
<dbReference type="Proteomes" id="UP000486601">
    <property type="component" value="Unassembled WGS sequence"/>
</dbReference>
<keyword evidence="1" id="KW-0472">Membrane</keyword>
<evidence type="ECO:0000313" key="4">
    <source>
        <dbReference type="EMBL" id="NFR62135.1"/>
    </source>
</evidence>
<organism evidence="4 6">
    <name type="scientific">Clostridium sporogenes</name>
    <dbReference type="NCBI Taxonomy" id="1509"/>
    <lineage>
        <taxon>Bacteria</taxon>
        <taxon>Bacillati</taxon>
        <taxon>Bacillota</taxon>
        <taxon>Clostridia</taxon>
        <taxon>Eubacteriales</taxon>
        <taxon>Clostridiaceae</taxon>
        <taxon>Clostridium</taxon>
    </lineage>
</organism>
<dbReference type="Pfam" id="PF13349">
    <property type="entry name" value="DUF4097"/>
    <property type="match status" value="1"/>
</dbReference>
<dbReference type="PANTHER" id="PTHR34094:SF1">
    <property type="entry name" value="PROTEIN FAM185A"/>
    <property type="match status" value="1"/>
</dbReference>
<dbReference type="AlphaFoldDB" id="A0A7X5SYH8"/>
<evidence type="ECO:0000313" key="5">
    <source>
        <dbReference type="Proteomes" id="UP000033052"/>
    </source>
</evidence>
<proteinExistence type="predicted"/>
<feature type="domain" description="DUF4097" evidence="2">
    <location>
        <begin position="43"/>
        <end position="303"/>
    </location>
</feature>
<dbReference type="Gene3D" id="2.160.20.120">
    <property type="match status" value="1"/>
</dbReference>
<evidence type="ECO:0000256" key="1">
    <source>
        <dbReference type="SAM" id="Phobius"/>
    </source>
</evidence>
<dbReference type="EMBL" id="SXCS01000006">
    <property type="protein sequence ID" value="NFR62135.1"/>
    <property type="molecule type" value="Genomic_DNA"/>
</dbReference>
<reference evidence="3" key="1">
    <citation type="submission" date="2014-08" db="EMBL/GenBank/DDBJ databases">
        <authorList>
            <person name="Kubiak A."/>
            <person name="Poehlein A."/>
            <person name="Daniel R."/>
            <person name="Minton N.P."/>
        </authorList>
    </citation>
    <scope>NUCLEOTIDE SEQUENCE</scope>
    <source>
        <strain evidence="3">NCIMB 10696</strain>
    </source>
</reference>
<protein>
    <submittedName>
        <fullName evidence="4">DUF4097 domain-containing protein</fullName>
    </submittedName>
</protein>
<evidence type="ECO:0000259" key="2">
    <source>
        <dbReference type="Pfam" id="PF13349"/>
    </source>
</evidence>
<reference evidence="4 6" key="3">
    <citation type="submission" date="2019-04" db="EMBL/GenBank/DDBJ databases">
        <title>Genome sequencing of Clostridium botulinum Groups I-IV and Clostridium butyricum.</title>
        <authorList>
            <person name="Brunt J."/>
            <person name="Van Vliet A.H.M."/>
            <person name="Stringer S.C."/>
            <person name="Carter A.T."/>
            <person name="Peck M.W."/>
        </authorList>
    </citation>
    <scope>NUCLEOTIDE SEQUENCE [LARGE SCALE GENOMIC DNA]</scope>
    <source>
        <strain evidence="4 6">IFR 18/108</strain>
    </source>
</reference>
<dbReference type="EMBL" id="CP009225">
    <property type="protein sequence ID" value="AKC64177.1"/>
    <property type="molecule type" value="Genomic_DNA"/>
</dbReference>
<name>A0A7X5SYH8_CLOSG</name>
<reference evidence="3 5" key="2">
    <citation type="journal article" date="2015" name="PLoS ONE">
        <title>A universal mariner transposon system for forward genetic studies in the genus clostridium.</title>
        <authorList>
            <person name="Zhang Y."/>
            <person name="Grosse-Honebrink A."/>
            <person name="Minton N.P."/>
        </authorList>
    </citation>
    <scope>NUCLEOTIDE SEQUENCE [LARGE SCALE GENOMIC DNA]</scope>
    <source>
        <strain evidence="3 5">NCIMB 10696</strain>
    </source>
</reference>
<evidence type="ECO:0000313" key="3">
    <source>
        <dbReference type="EMBL" id="AKC64177.1"/>
    </source>
</evidence>
<dbReference type="Proteomes" id="UP000033052">
    <property type="component" value="Chromosome"/>
</dbReference>
<feature type="transmembrane region" description="Helical" evidence="1">
    <location>
        <begin position="9"/>
        <end position="29"/>
    </location>
</feature>
<dbReference type="PANTHER" id="PTHR34094">
    <property type="match status" value="1"/>
</dbReference>
<keyword evidence="1" id="KW-1133">Transmembrane helix</keyword>
<sequence>MKNEFNMKIIVIGVIVIMSILEIGSLFLFKEINEDKHFDMDEINEIQVNMTSEAVHIIRTEESNEVKFHYYGKSMQNIKLASEINNKVIAVAGKRQHEGPIPEDMFLDIYIPEKYGENLSINLLSGDVKMDSFDLASFIYSNRSGKLETEKISANNISMNTYSGNINIKKIDAKELEIKSLSAAINMEWCTTKKARIQNSSGSIILKNSSGNFDLKGKSGKVMVDYKEFENQNINIETLSGSVILELPKTAEFFIEAETSSGKFQTDFPIKMAEDTDKRNIRGEVGGKNNKVSIKTSSGSMKILKK</sequence>
<dbReference type="InterPro" id="IPR025164">
    <property type="entry name" value="Toastrack_DUF4097"/>
</dbReference>
<dbReference type="KEGG" id="cld:CLSPO_c34870"/>
<keyword evidence="1" id="KW-0812">Transmembrane</keyword>
<evidence type="ECO:0000313" key="6">
    <source>
        <dbReference type="Proteomes" id="UP000486601"/>
    </source>
</evidence>